<feature type="modified residue" description="4-aspartylphosphate" evidence="5 7">
    <location>
        <position position="55"/>
    </location>
</feature>
<reference evidence="10" key="2">
    <citation type="submission" date="2023-01" db="EMBL/GenBank/DDBJ databases">
        <title>Draft genome sequence of Agaribacter marinus strain NBRC 110023.</title>
        <authorList>
            <person name="Sun Q."/>
            <person name="Mori K."/>
        </authorList>
    </citation>
    <scope>NUCLEOTIDE SEQUENCE</scope>
    <source>
        <strain evidence="10">NBRC 110023</strain>
    </source>
</reference>
<keyword evidence="11" id="KW-1185">Reference proteome</keyword>
<dbReference type="HAMAP" id="MF_00099">
    <property type="entry name" value="CheB_chemtxs"/>
    <property type="match status" value="1"/>
</dbReference>
<dbReference type="SMART" id="SM00448">
    <property type="entry name" value="REC"/>
    <property type="match status" value="1"/>
</dbReference>
<dbReference type="Gene3D" id="3.40.50.180">
    <property type="entry name" value="Methylesterase CheB, C-terminal domain"/>
    <property type="match status" value="1"/>
</dbReference>
<dbReference type="PIRSF" id="PIRSF000876">
    <property type="entry name" value="RR_chemtxs_CheB"/>
    <property type="match status" value="1"/>
</dbReference>
<comment type="catalytic activity">
    <reaction evidence="4 5">
        <text>[protein]-L-glutamate 5-O-methyl ester + H2O = L-glutamyl-[protein] + methanol + H(+)</text>
        <dbReference type="Rhea" id="RHEA:23236"/>
        <dbReference type="Rhea" id="RHEA-COMP:10208"/>
        <dbReference type="Rhea" id="RHEA-COMP:10311"/>
        <dbReference type="ChEBI" id="CHEBI:15377"/>
        <dbReference type="ChEBI" id="CHEBI:15378"/>
        <dbReference type="ChEBI" id="CHEBI:17790"/>
        <dbReference type="ChEBI" id="CHEBI:29973"/>
        <dbReference type="ChEBI" id="CHEBI:82795"/>
        <dbReference type="EC" id="3.1.1.61"/>
    </reaction>
</comment>
<evidence type="ECO:0000313" key="10">
    <source>
        <dbReference type="EMBL" id="GLR71479.1"/>
    </source>
</evidence>
<dbReference type="Pfam" id="PF00072">
    <property type="entry name" value="Response_reg"/>
    <property type="match status" value="1"/>
</dbReference>
<evidence type="ECO:0000259" key="8">
    <source>
        <dbReference type="PROSITE" id="PS50110"/>
    </source>
</evidence>
<comment type="similarity">
    <text evidence="5">Belongs to the CheB family.</text>
</comment>
<dbReference type="PANTHER" id="PTHR42872:SF6">
    <property type="entry name" value="PROTEIN-GLUTAMATE METHYLESTERASE_PROTEIN-GLUTAMINE GLUTAMINASE"/>
    <property type="match status" value="1"/>
</dbReference>
<evidence type="ECO:0000256" key="6">
    <source>
        <dbReference type="PROSITE-ProRule" id="PRU00050"/>
    </source>
</evidence>
<dbReference type="InterPro" id="IPR001789">
    <property type="entry name" value="Sig_transdc_resp-reg_receiver"/>
</dbReference>
<dbReference type="Proteomes" id="UP001156601">
    <property type="component" value="Unassembled WGS sequence"/>
</dbReference>
<feature type="domain" description="CheB-type methylesterase" evidence="9">
    <location>
        <begin position="148"/>
        <end position="343"/>
    </location>
</feature>
<comment type="domain">
    <text evidence="5">Contains a C-terminal catalytic domain, and an N-terminal region which modulates catalytic activity.</text>
</comment>
<dbReference type="RefSeq" id="WP_284217837.1">
    <property type="nucleotide sequence ID" value="NZ_BSOT01000006.1"/>
</dbReference>
<dbReference type="InterPro" id="IPR011006">
    <property type="entry name" value="CheY-like_superfamily"/>
</dbReference>
<dbReference type="CDD" id="cd17541">
    <property type="entry name" value="REC_CheB-like"/>
    <property type="match status" value="1"/>
</dbReference>
<evidence type="ECO:0000256" key="3">
    <source>
        <dbReference type="ARBA" id="ARBA00022801"/>
    </source>
</evidence>
<feature type="active site" evidence="5 6">
    <location>
        <position position="163"/>
    </location>
</feature>
<sequence>MPIKVLVVDDSALIRSLLSEIIKQDPELTLVGVAADAYVAKDMVVKLNPDVITLDIEMPKVDGLTFLDKLMKAKPTPVLMISTLTEKGAEATIRSLELGAIDFIPKPKLDVAKGIAEYQEEITTKIKIAAKSTPRQAKKNIASINTPPLQYKGTEIIVGIGASTGGTEAIKEVLLGLPPSFPATIITQHMPPNFTKSFATRLNGVCKITVKEAEHRERLLPGNVYIAPGDKHIEIARSGADYRIKFNDGPLVSGHKPSVDVMFESLAKTVGKNAVATLLTGMGRDGAQGLLSLKNAGAITMAQDEASCVVFGMPRVAIELGATNNVVPLESMNKALIQAVESKGAGTRL</sequence>
<dbReference type="InterPro" id="IPR000673">
    <property type="entry name" value="Sig_transdc_resp-reg_Me-estase"/>
</dbReference>
<dbReference type="InterPro" id="IPR008248">
    <property type="entry name" value="CheB-like"/>
</dbReference>
<protein>
    <recommendedName>
        <fullName evidence="5">Protein-glutamate methylesterase/protein-glutamine glutaminase</fullName>
        <ecNumber evidence="5">3.1.1.61</ecNumber>
        <ecNumber evidence="5">3.5.1.44</ecNumber>
    </recommendedName>
</protein>
<dbReference type="GO" id="GO:0008984">
    <property type="term" value="F:protein-glutamate methylesterase activity"/>
    <property type="evidence" value="ECO:0007669"/>
    <property type="project" value="UniProtKB-UniRule"/>
</dbReference>
<dbReference type="SUPFAM" id="SSF52172">
    <property type="entry name" value="CheY-like"/>
    <property type="match status" value="1"/>
</dbReference>
<accession>A0AA37WKE8</accession>
<dbReference type="AlphaFoldDB" id="A0AA37WKE8"/>
<dbReference type="NCBIfam" id="NF009206">
    <property type="entry name" value="PRK12555.1"/>
    <property type="match status" value="1"/>
</dbReference>
<comment type="PTM">
    <text evidence="5">Phosphorylated by CheA. Phosphorylation of the N-terminal regulatory domain activates the methylesterase activity.</text>
</comment>
<evidence type="ECO:0000256" key="5">
    <source>
        <dbReference type="HAMAP-Rule" id="MF_00099"/>
    </source>
</evidence>
<comment type="function">
    <text evidence="5">Involved in chemotaxis. Part of a chemotaxis signal transduction system that modulates chemotaxis in response to various stimuli. Catalyzes the demethylation of specific methylglutamate residues introduced into the chemoreceptors (methyl-accepting chemotaxis proteins or MCP) by CheR. Also mediates the irreversible deamidation of specific glutamine residues to glutamic acid.</text>
</comment>
<dbReference type="Pfam" id="PF01339">
    <property type="entry name" value="CheB_methylest"/>
    <property type="match status" value="1"/>
</dbReference>
<gene>
    <name evidence="10" type="primary">cheB2</name>
    <name evidence="5" type="synonym">cheB</name>
    <name evidence="10" type="ORF">GCM10007852_23870</name>
</gene>
<comment type="catalytic activity">
    <reaction evidence="5">
        <text>L-glutaminyl-[protein] + H2O = L-glutamyl-[protein] + NH4(+)</text>
        <dbReference type="Rhea" id="RHEA:16441"/>
        <dbReference type="Rhea" id="RHEA-COMP:10207"/>
        <dbReference type="Rhea" id="RHEA-COMP:10208"/>
        <dbReference type="ChEBI" id="CHEBI:15377"/>
        <dbReference type="ChEBI" id="CHEBI:28938"/>
        <dbReference type="ChEBI" id="CHEBI:29973"/>
        <dbReference type="ChEBI" id="CHEBI:30011"/>
        <dbReference type="EC" id="3.5.1.44"/>
    </reaction>
</comment>
<feature type="active site" evidence="5 6">
    <location>
        <position position="285"/>
    </location>
</feature>
<evidence type="ECO:0000256" key="4">
    <source>
        <dbReference type="ARBA" id="ARBA00048267"/>
    </source>
</evidence>
<evidence type="ECO:0000256" key="2">
    <source>
        <dbReference type="ARBA" id="ARBA00022500"/>
    </source>
</evidence>
<evidence type="ECO:0000256" key="7">
    <source>
        <dbReference type="PROSITE-ProRule" id="PRU00169"/>
    </source>
</evidence>
<dbReference type="GO" id="GO:0000156">
    <property type="term" value="F:phosphorelay response regulator activity"/>
    <property type="evidence" value="ECO:0007669"/>
    <property type="project" value="InterPro"/>
</dbReference>
<dbReference type="CDD" id="cd16432">
    <property type="entry name" value="CheB_Rec"/>
    <property type="match status" value="1"/>
</dbReference>
<dbReference type="EC" id="3.1.1.61" evidence="5"/>
<dbReference type="GO" id="GO:0006935">
    <property type="term" value="P:chemotaxis"/>
    <property type="evidence" value="ECO:0007669"/>
    <property type="project" value="UniProtKB-UniRule"/>
</dbReference>
<dbReference type="PANTHER" id="PTHR42872">
    <property type="entry name" value="PROTEIN-GLUTAMATE METHYLESTERASE/PROTEIN-GLUTAMINE GLUTAMINASE"/>
    <property type="match status" value="1"/>
</dbReference>
<keyword evidence="1 5" id="KW-0963">Cytoplasm</keyword>
<dbReference type="PROSITE" id="PS50122">
    <property type="entry name" value="CHEB"/>
    <property type="match status" value="1"/>
</dbReference>
<dbReference type="InterPro" id="IPR035909">
    <property type="entry name" value="CheB_C"/>
</dbReference>
<keyword evidence="2 5" id="KW-0145">Chemotaxis</keyword>
<organism evidence="10 11">
    <name type="scientific">Agaribacter marinus</name>
    <dbReference type="NCBI Taxonomy" id="1431249"/>
    <lineage>
        <taxon>Bacteria</taxon>
        <taxon>Pseudomonadati</taxon>
        <taxon>Pseudomonadota</taxon>
        <taxon>Gammaproteobacteria</taxon>
        <taxon>Alteromonadales</taxon>
        <taxon>Alteromonadaceae</taxon>
        <taxon>Agaribacter</taxon>
    </lineage>
</organism>
<evidence type="ECO:0000256" key="1">
    <source>
        <dbReference type="ARBA" id="ARBA00022490"/>
    </source>
</evidence>
<dbReference type="EMBL" id="BSOT01000006">
    <property type="protein sequence ID" value="GLR71479.1"/>
    <property type="molecule type" value="Genomic_DNA"/>
</dbReference>
<keyword evidence="3 5" id="KW-0378">Hydrolase</keyword>
<evidence type="ECO:0000313" key="11">
    <source>
        <dbReference type="Proteomes" id="UP001156601"/>
    </source>
</evidence>
<proteinExistence type="inferred from homology"/>
<dbReference type="PROSITE" id="PS50110">
    <property type="entry name" value="RESPONSE_REGULATORY"/>
    <property type="match status" value="1"/>
</dbReference>
<comment type="caution">
    <text evidence="10">The sequence shown here is derived from an EMBL/GenBank/DDBJ whole genome shotgun (WGS) entry which is preliminary data.</text>
</comment>
<name>A0AA37WKE8_9ALTE</name>
<dbReference type="GO" id="GO:0050568">
    <property type="term" value="F:protein-glutamine glutaminase activity"/>
    <property type="evidence" value="ECO:0007669"/>
    <property type="project" value="UniProtKB-UniRule"/>
</dbReference>
<dbReference type="Gene3D" id="3.40.50.2300">
    <property type="match status" value="1"/>
</dbReference>
<dbReference type="EC" id="3.5.1.44" evidence="5"/>
<feature type="domain" description="Response regulatory" evidence="8">
    <location>
        <begin position="4"/>
        <end position="121"/>
    </location>
</feature>
<dbReference type="NCBIfam" id="NF001965">
    <property type="entry name" value="PRK00742.1"/>
    <property type="match status" value="1"/>
</dbReference>
<keyword evidence="5 7" id="KW-0597">Phosphoprotein</keyword>
<dbReference type="SUPFAM" id="SSF52738">
    <property type="entry name" value="Methylesterase CheB, C-terminal domain"/>
    <property type="match status" value="1"/>
</dbReference>
<comment type="subcellular location">
    <subcellularLocation>
        <location evidence="5">Cytoplasm</location>
    </subcellularLocation>
</comment>
<evidence type="ECO:0000259" key="9">
    <source>
        <dbReference type="PROSITE" id="PS50122"/>
    </source>
</evidence>
<dbReference type="GO" id="GO:0005737">
    <property type="term" value="C:cytoplasm"/>
    <property type="evidence" value="ECO:0007669"/>
    <property type="project" value="UniProtKB-SubCell"/>
</dbReference>
<reference evidence="10" key="1">
    <citation type="journal article" date="2014" name="Int. J. Syst. Evol. Microbiol.">
        <title>Complete genome sequence of Corynebacterium casei LMG S-19264T (=DSM 44701T), isolated from a smear-ripened cheese.</title>
        <authorList>
            <consortium name="US DOE Joint Genome Institute (JGI-PGF)"/>
            <person name="Walter F."/>
            <person name="Albersmeier A."/>
            <person name="Kalinowski J."/>
            <person name="Ruckert C."/>
        </authorList>
    </citation>
    <scope>NUCLEOTIDE SEQUENCE</scope>
    <source>
        <strain evidence="10">NBRC 110023</strain>
    </source>
</reference>
<feature type="active site" evidence="5 6">
    <location>
        <position position="189"/>
    </location>
</feature>